<dbReference type="OrthoDB" id="4264468at2"/>
<dbReference type="RefSeq" id="WP_119930551.1">
    <property type="nucleotide sequence ID" value="NZ_QZEY01000019.1"/>
</dbReference>
<reference evidence="1 2" key="1">
    <citation type="submission" date="2018-09" db="EMBL/GenBank/DDBJ databases">
        <title>YIM 75507 draft genome.</title>
        <authorList>
            <person name="Tang S."/>
            <person name="Feng Y."/>
        </authorList>
    </citation>
    <scope>NUCLEOTIDE SEQUENCE [LARGE SCALE GENOMIC DNA]</scope>
    <source>
        <strain evidence="1 2">YIM 75507</strain>
    </source>
</reference>
<name>A0A3A4A5V9_9ACTN</name>
<dbReference type="EMBL" id="QZEY01000019">
    <property type="protein sequence ID" value="RJL23239.1"/>
    <property type="molecule type" value="Genomic_DNA"/>
</dbReference>
<protein>
    <submittedName>
        <fullName evidence="1">Uncharacterized protein</fullName>
    </submittedName>
</protein>
<dbReference type="Proteomes" id="UP000265768">
    <property type="component" value="Unassembled WGS sequence"/>
</dbReference>
<evidence type="ECO:0000313" key="2">
    <source>
        <dbReference type="Proteomes" id="UP000265768"/>
    </source>
</evidence>
<keyword evidence="2" id="KW-1185">Reference proteome</keyword>
<organism evidence="1 2">
    <name type="scientific">Bailinhaonella thermotolerans</name>
    <dbReference type="NCBI Taxonomy" id="1070861"/>
    <lineage>
        <taxon>Bacteria</taxon>
        <taxon>Bacillati</taxon>
        <taxon>Actinomycetota</taxon>
        <taxon>Actinomycetes</taxon>
        <taxon>Streptosporangiales</taxon>
        <taxon>Streptosporangiaceae</taxon>
        <taxon>Bailinhaonella</taxon>
    </lineage>
</organism>
<comment type="caution">
    <text evidence="1">The sequence shown here is derived from an EMBL/GenBank/DDBJ whole genome shotgun (WGS) entry which is preliminary data.</text>
</comment>
<sequence>MAHSPVIGDLHASLNQRWRPEDVTALALPRLRDLLSPQAYQRFQELAVPAGAAAGHSLMPADFERPQPIPRLLNTTFELFTRYGLQAEPPPLDRAADADAIERWARHLSGLPAQTSAAGPRPALSRRRTARLQRCLQRIARQNTRIRRMQTVRDLAMAGRTSFAPRLGLADFAADELTAITIAYVAARRNLRAVFTNAGQQGTTDQAAELLLGELAARPGTHWWALAHVRPAPSVLRRLTDAQRGRLLGWSTAGMRQAATLLRRVADASVSAHIELAERHGIEHYAPLGRTRVIVRRGDDSTTWNIAARAFNTMRDNYLACVQASDLHPLAEVFCPPKAMRLMAADVARWHSLDGGAEHPDVRVAGLLPAPWEAMSVSPCGAADIARACEQAGVDPAESGWARLRGPRETAPTLPTAELVHGIAVADPALALLLRRAGAFAGPSHGRTGTNAFGAELAALLAAGNGD</sequence>
<dbReference type="AlphaFoldDB" id="A0A3A4A5V9"/>
<accession>A0A3A4A5V9</accession>
<proteinExistence type="predicted"/>
<gene>
    <name evidence="1" type="ORF">D5H75_33250</name>
</gene>
<evidence type="ECO:0000313" key="1">
    <source>
        <dbReference type="EMBL" id="RJL23239.1"/>
    </source>
</evidence>